<organism evidence="6 7">
    <name type="scientific">Ornithinimicrobium ciconiae</name>
    <dbReference type="NCBI Taxonomy" id="2594265"/>
    <lineage>
        <taxon>Bacteria</taxon>
        <taxon>Bacillati</taxon>
        <taxon>Actinomycetota</taxon>
        <taxon>Actinomycetes</taxon>
        <taxon>Micrococcales</taxon>
        <taxon>Ornithinimicrobiaceae</taxon>
        <taxon>Ornithinimicrobium</taxon>
    </lineage>
</organism>
<dbReference type="SUPFAM" id="SSF53756">
    <property type="entry name" value="UDP-Glycosyltransferase/glycogen phosphorylase"/>
    <property type="match status" value="1"/>
</dbReference>
<dbReference type="PANTHER" id="PTHR45947:SF3">
    <property type="entry name" value="SULFOQUINOVOSYL TRANSFERASE SQD2"/>
    <property type="match status" value="1"/>
</dbReference>
<dbReference type="Pfam" id="PF13439">
    <property type="entry name" value="Glyco_transf_4"/>
    <property type="match status" value="1"/>
</dbReference>
<feature type="domain" description="Glycosyl transferase family 1" evidence="4">
    <location>
        <begin position="209"/>
        <end position="334"/>
    </location>
</feature>
<protein>
    <recommendedName>
        <fullName evidence="1">D-inositol 3-phosphate glycosyltransferase</fullName>
    </recommendedName>
</protein>
<dbReference type="GO" id="GO:0016757">
    <property type="term" value="F:glycosyltransferase activity"/>
    <property type="evidence" value="ECO:0007669"/>
    <property type="project" value="UniProtKB-KW"/>
</dbReference>
<dbReference type="Pfam" id="PF00534">
    <property type="entry name" value="Glycos_transf_1"/>
    <property type="match status" value="1"/>
</dbReference>
<evidence type="ECO:0000313" key="7">
    <source>
        <dbReference type="Proteomes" id="UP000315395"/>
    </source>
</evidence>
<evidence type="ECO:0000259" key="4">
    <source>
        <dbReference type="Pfam" id="PF00534"/>
    </source>
</evidence>
<keyword evidence="3 6" id="KW-0808">Transferase</keyword>
<reference evidence="6 7" key="1">
    <citation type="submission" date="2019-07" db="EMBL/GenBank/DDBJ databases">
        <title>complete genome sequencing of Ornithinimicrobium sp. H23M54.</title>
        <authorList>
            <person name="Bae J.-W."/>
            <person name="Lee S.-Y."/>
        </authorList>
    </citation>
    <scope>NUCLEOTIDE SEQUENCE [LARGE SCALE GENOMIC DNA]</scope>
    <source>
        <strain evidence="6 7">H23M54</strain>
    </source>
</reference>
<evidence type="ECO:0000259" key="5">
    <source>
        <dbReference type="Pfam" id="PF13439"/>
    </source>
</evidence>
<dbReference type="OrthoDB" id="9801573at2"/>
<dbReference type="InterPro" id="IPR050194">
    <property type="entry name" value="Glycosyltransferase_grp1"/>
</dbReference>
<proteinExistence type="predicted"/>
<sequence length="393" mass="43517">MPAQPSIAIAHDYLTQRGGAERVVLAMARAFPGSRIYTTLYDPENTYPEFADLDVVVSPLNRVRLFRRHHRLALPLLAPTSDRMEIPEDVVVASSSGWAHGFRSRGAKVVYCHSPARWLYLTDEYVGNGPRSRLKSVVAHGMKLPLAQWDKRAAGTADRYLANSTVVRNRIAHAYGIQADVLPPPHGVAADGPRRAVRGIRKWSPSGYHLVVSRLMPYKNVDKVVEAFRQMPDERLLVIGAGPLREALTASAPSNVKFVQDLSDEQMRWAYAGARALIAPSREDFGLTPLEAGAFGKPVLALRAGGYLDTVEEGVTGLFFEHSVPDQIAAAVRAADAHEWDEEAIHAHVATFAEPRFRALLREAVATVLPPHAQESFRNQWQDATIYDKEEPR</sequence>
<dbReference type="InterPro" id="IPR001296">
    <property type="entry name" value="Glyco_trans_1"/>
</dbReference>
<dbReference type="InterPro" id="IPR028098">
    <property type="entry name" value="Glyco_trans_4-like_N"/>
</dbReference>
<dbReference type="KEGG" id="orz:FNH13_02860"/>
<keyword evidence="2" id="KW-0328">Glycosyltransferase</keyword>
<dbReference type="AlphaFoldDB" id="A0A516G798"/>
<name>A0A516G798_9MICO</name>
<dbReference type="GO" id="GO:1901137">
    <property type="term" value="P:carbohydrate derivative biosynthetic process"/>
    <property type="evidence" value="ECO:0007669"/>
    <property type="project" value="UniProtKB-ARBA"/>
</dbReference>
<dbReference type="EMBL" id="CP041616">
    <property type="protein sequence ID" value="QDO87404.1"/>
    <property type="molecule type" value="Genomic_DNA"/>
</dbReference>
<dbReference type="PANTHER" id="PTHR45947">
    <property type="entry name" value="SULFOQUINOVOSYL TRANSFERASE SQD2"/>
    <property type="match status" value="1"/>
</dbReference>
<evidence type="ECO:0000313" key="6">
    <source>
        <dbReference type="EMBL" id="QDO87404.1"/>
    </source>
</evidence>
<dbReference type="RefSeq" id="WP_143782062.1">
    <property type="nucleotide sequence ID" value="NZ_CP041616.1"/>
</dbReference>
<dbReference type="Proteomes" id="UP000315395">
    <property type="component" value="Chromosome"/>
</dbReference>
<keyword evidence="7" id="KW-1185">Reference proteome</keyword>
<evidence type="ECO:0000256" key="2">
    <source>
        <dbReference type="ARBA" id="ARBA00022676"/>
    </source>
</evidence>
<dbReference type="Gene3D" id="3.40.50.2000">
    <property type="entry name" value="Glycogen Phosphorylase B"/>
    <property type="match status" value="2"/>
</dbReference>
<gene>
    <name evidence="6" type="ORF">FNH13_02860</name>
</gene>
<accession>A0A516G798</accession>
<feature type="domain" description="Glycosyltransferase subfamily 4-like N-terminal" evidence="5">
    <location>
        <begin position="18"/>
        <end position="181"/>
    </location>
</feature>
<evidence type="ECO:0000256" key="1">
    <source>
        <dbReference type="ARBA" id="ARBA00021292"/>
    </source>
</evidence>
<evidence type="ECO:0000256" key="3">
    <source>
        <dbReference type="ARBA" id="ARBA00022679"/>
    </source>
</evidence>